<reference evidence="8" key="1">
    <citation type="submission" date="2020-04" db="EMBL/GenBank/DDBJ databases">
        <title>A desert anoxygenic phototrophic bacterium fixes CO2 using RubisCO under aerobic conditions.</title>
        <authorList>
            <person name="Tang K."/>
        </authorList>
    </citation>
    <scope>NUCLEOTIDE SEQUENCE [LARGE SCALE GENOMIC DNA]</scope>
    <source>
        <strain evidence="8">MIMtkB3</strain>
    </source>
</reference>
<keyword evidence="5" id="KW-1133">Transmembrane helix</keyword>
<evidence type="ECO:0000313" key="9">
    <source>
        <dbReference type="Proteomes" id="UP000501891"/>
    </source>
</evidence>
<feature type="domain" description="HAMP" evidence="7">
    <location>
        <begin position="340"/>
        <end position="393"/>
    </location>
</feature>
<dbReference type="Proteomes" id="UP000501891">
    <property type="component" value="Chromosome"/>
</dbReference>
<organism evidence="8 9">
    <name type="scientific">Aerophototrophica crusticola</name>
    <dbReference type="NCBI Taxonomy" id="1709002"/>
    <lineage>
        <taxon>Bacteria</taxon>
        <taxon>Pseudomonadati</taxon>
        <taxon>Pseudomonadota</taxon>
        <taxon>Alphaproteobacteria</taxon>
        <taxon>Rhodospirillales</taxon>
        <taxon>Rhodospirillaceae</taxon>
        <taxon>Aerophototrophica</taxon>
    </lineage>
</organism>
<accession>A0A858R4J2</accession>
<evidence type="ECO:0000259" key="6">
    <source>
        <dbReference type="PROSITE" id="PS50111"/>
    </source>
</evidence>
<keyword evidence="9" id="KW-1185">Reference proteome</keyword>
<dbReference type="SMART" id="SM00304">
    <property type="entry name" value="HAMP"/>
    <property type="match status" value="1"/>
</dbReference>
<gene>
    <name evidence="8" type="ORF">HHL28_03665</name>
</gene>
<dbReference type="GO" id="GO:0006935">
    <property type="term" value="P:chemotaxis"/>
    <property type="evidence" value="ECO:0007669"/>
    <property type="project" value="InterPro"/>
</dbReference>
<sequence>MSRLSIRLQILLSVLAVFLLGIAALVGYATVAQMADARRAAEVLMEQEARASSQVVHDTVGRALVTARTLGGSMSNMLKSGQGKRDAMVDVARAGLVTDARFFGAAIGFEPNWPEGDDTPFVGHPASDAKGRFAPYYFRKADGIGYEPLDMSDPKATNEWYQRVLSEKRLVVTPPYLYAVEGKEVLMTTASAPVLDKDGVARGVVTIDVTMQTVGEVLSRIKPFGAGYAVLLSADGQWVAHPDGAQVGKPVQEQIFKDALATASGGETMRRMVTDPRGGGDSLLVMVPVRFPGIATTWAFGLVVPEDAMLAEAIATRNGLMLVGLLTLLAGAGVLLWVANNLSGPILAMTGAMQRLAGGDLTVAVPALDRQDEIGRMAATVEKFKEEAQGKRRMEAEQAESQARAEREKVEARKAIAASFDAEVGCVITGVAETAEVMAGAANDLADRAGHNASLSTASAHAADLVSNNVQTVAAAVEELAASIREISTQAQNSSHVADEAANRAAETVQKVSGLVEAAQRIGDVVTLISDIAAQTNLLALNATIEAARAGEAGKGFAVVANEVKSLANQTARATGEISAQVQAIQASTGEAAQEINGIARVIQNVSQISSSIAAAVEEQNAATGEISRAVAEAASGTAELQHNVRTVADTAQAGGESAGGLLERIAALEKRLDDLRGQVHRFVAALNAG</sequence>
<name>A0A858R4J2_9PROT</name>
<dbReference type="GO" id="GO:0007165">
    <property type="term" value="P:signal transduction"/>
    <property type="evidence" value="ECO:0007669"/>
    <property type="project" value="UniProtKB-KW"/>
</dbReference>
<evidence type="ECO:0000256" key="2">
    <source>
        <dbReference type="ARBA" id="ARBA00029447"/>
    </source>
</evidence>
<feature type="transmembrane region" description="Helical" evidence="5">
    <location>
        <begin position="319"/>
        <end position="339"/>
    </location>
</feature>
<protein>
    <submittedName>
        <fullName evidence="8">HAMP domain-containing protein</fullName>
    </submittedName>
</protein>
<dbReference type="GO" id="GO:0004888">
    <property type="term" value="F:transmembrane signaling receptor activity"/>
    <property type="evidence" value="ECO:0007669"/>
    <property type="project" value="InterPro"/>
</dbReference>
<feature type="coiled-coil region" evidence="4">
    <location>
        <begin position="659"/>
        <end position="686"/>
    </location>
</feature>
<evidence type="ECO:0000256" key="5">
    <source>
        <dbReference type="SAM" id="Phobius"/>
    </source>
</evidence>
<dbReference type="PANTHER" id="PTHR32089:SF112">
    <property type="entry name" value="LYSOZYME-LIKE PROTEIN-RELATED"/>
    <property type="match status" value="1"/>
</dbReference>
<dbReference type="CDD" id="cd06225">
    <property type="entry name" value="HAMP"/>
    <property type="match status" value="1"/>
</dbReference>
<dbReference type="SMART" id="SM00283">
    <property type="entry name" value="MA"/>
    <property type="match status" value="1"/>
</dbReference>
<dbReference type="PRINTS" id="PR00260">
    <property type="entry name" value="CHEMTRNSDUCR"/>
</dbReference>
<keyword evidence="1 3" id="KW-0807">Transducer</keyword>
<evidence type="ECO:0000313" key="8">
    <source>
        <dbReference type="EMBL" id="QJE72318.1"/>
    </source>
</evidence>
<dbReference type="GO" id="GO:0016020">
    <property type="term" value="C:membrane"/>
    <property type="evidence" value="ECO:0007669"/>
    <property type="project" value="InterPro"/>
</dbReference>
<dbReference type="Gene3D" id="3.30.450.20">
    <property type="entry name" value="PAS domain"/>
    <property type="match status" value="2"/>
</dbReference>
<dbReference type="PROSITE" id="PS50111">
    <property type="entry name" value="CHEMOTAXIS_TRANSDUC_2"/>
    <property type="match status" value="1"/>
</dbReference>
<dbReference type="SUPFAM" id="SSF58104">
    <property type="entry name" value="Methyl-accepting chemotaxis protein (MCP) signaling domain"/>
    <property type="match status" value="1"/>
</dbReference>
<dbReference type="PROSITE" id="PS50885">
    <property type="entry name" value="HAMP"/>
    <property type="match status" value="1"/>
</dbReference>
<keyword evidence="5" id="KW-0472">Membrane</keyword>
<dbReference type="Pfam" id="PF22673">
    <property type="entry name" value="MCP-like_PDC_1"/>
    <property type="match status" value="1"/>
</dbReference>
<evidence type="ECO:0000259" key="7">
    <source>
        <dbReference type="PROSITE" id="PS50885"/>
    </source>
</evidence>
<dbReference type="KEGG" id="acru:HHL28_03665"/>
<evidence type="ECO:0000256" key="4">
    <source>
        <dbReference type="SAM" id="Coils"/>
    </source>
</evidence>
<dbReference type="Gene3D" id="1.10.287.950">
    <property type="entry name" value="Methyl-accepting chemotaxis protein"/>
    <property type="match status" value="1"/>
</dbReference>
<dbReference type="Pfam" id="PF00672">
    <property type="entry name" value="HAMP"/>
    <property type="match status" value="1"/>
</dbReference>
<feature type="domain" description="Methyl-accepting transducer" evidence="6">
    <location>
        <begin position="434"/>
        <end position="667"/>
    </location>
</feature>
<dbReference type="Pfam" id="PF00015">
    <property type="entry name" value="MCPsignal"/>
    <property type="match status" value="1"/>
</dbReference>
<dbReference type="EMBL" id="CP051775">
    <property type="protein sequence ID" value="QJE72318.1"/>
    <property type="molecule type" value="Genomic_DNA"/>
</dbReference>
<keyword evidence="4" id="KW-0175">Coiled coil</keyword>
<dbReference type="Gene3D" id="6.10.340.10">
    <property type="match status" value="1"/>
</dbReference>
<dbReference type="AlphaFoldDB" id="A0A858R4J2"/>
<evidence type="ECO:0000256" key="3">
    <source>
        <dbReference type="PROSITE-ProRule" id="PRU00284"/>
    </source>
</evidence>
<dbReference type="InterPro" id="IPR003660">
    <property type="entry name" value="HAMP_dom"/>
</dbReference>
<evidence type="ECO:0000256" key="1">
    <source>
        <dbReference type="ARBA" id="ARBA00023224"/>
    </source>
</evidence>
<dbReference type="InterPro" id="IPR004090">
    <property type="entry name" value="Chemotax_Me-accpt_rcpt"/>
</dbReference>
<keyword evidence="5" id="KW-0812">Transmembrane</keyword>
<comment type="similarity">
    <text evidence="2">Belongs to the methyl-accepting chemotaxis (MCP) protein family.</text>
</comment>
<proteinExistence type="inferred from homology"/>
<dbReference type="CDD" id="cd12913">
    <property type="entry name" value="PDC1_MCP_like"/>
    <property type="match status" value="1"/>
</dbReference>
<dbReference type="PANTHER" id="PTHR32089">
    <property type="entry name" value="METHYL-ACCEPTING CHEMOTAXIS PROTEIN MCPB"/>
    <property type="match status" value="1"/>
</dbReference>
<dbReference type="InterPro" id="IPR004089">
    <property type="entry name" value="MCPsignal_dom"/>
</dbReference>